<reference evidence="2" key="1">
    <citation type="journal article" date="2023" name="Mol. Phylogenet. Evol.">
        <title>Genome-scale phylogeny and comparative genomics of the fungal order Sordariales.</title>
        <authorList>
            <person name="Hensen N."/>
            <person name="Bonometti L."/>
            <person name="Westerberg I."/>
            <person name="Brannstrom I.O."/>
            <person name="Guillou S."/>
            <person name="Cros-Aarteil S."/>
            <person name="Calhoun S."/>
            <person name="Haridas S."/>
            <person name="Kuo A."/>
            <person name="Mondo S."/>
            <person name="Pangilinan J."/>
            <person name="Riley R."/>
            <person name="LaButti K."/>
            <person name="Andreopoulos B."/>
            <person name="Lipzen A."/>
            <person name="Chen C."/>
            <person name="Yan M."/>
            <person name="Daum C."/>
            <person name="Ng V."/>
            <person name="Clum A."/>
            <person name="Steindorff A."/>
            <person name="Ohm R.A."/>
            <person name="Martin F."/>
            <person name="Silar P."/>
            <person name="Natvig D.O."/>
            <person name="Lalanne C."/>
            <person name="Gautier V."/>
            <person name="Ament-Velasquez S.L."/>
            <person name="Kruys A."/>
            <person name="Hutchinson M.I."/>
            <person name="Powell A.J."/>
            <person name="Barry K."/>
            <person name="Miller A.N."/>
            <person name="Grigoriev I.V."/>
            <person name="Debuchy R."/>
            <person name="Gladieux P."/>
            <person name="Hiltunen Thoren M."/>
            <person name="Johannesson H."/>
        </authorList>
    </citation>
    <scope>NUCLEOTIDE SEQUENCE</scope>
    <source>
        <strain evidence="2">CBS 892.96</strain>
    </source>
</reference>
<feature type="compositionally biased region" description="Polar residues" evidence="1">
    <location>
        <begin position="88"/>
        <end position="123"/>
    </location>
</feature>
<feature type="region of interest" description="Disordered" evidence="1">
    <location>
        <begin position="88"/>
        <end position="376"/>
    </location>
</feature>
<dbReference type="AlphaFoldDB" id="A0AAN6VY51"/>
<comment type="caution">
    <text evidence="2">The sequence shown here is derived from an EMBL/GenBank/DDBJ whole genome shotgun (WGS) entry which is preliminary data.</text>
</comment>
<name>A0AAN6VY51_9PEZI</name>
<accession>A0AAN6VY51</accession>
<feature type="region of interest" description="Disordered" evidence="1">
    <location>
        <begin position="398"/>
        <end position="510"/>
    </location>
</feature>
<feature type="compositionally biased region" description="Low complexity" evidence="1">
    <location>
        <begin position="262"/>
        <end position="277"/>
    </location>
</feature>
<reference evidence="2" key="2">
    <citation type="submission" date="2023-05" db="EMBL/GenBank/DDBJ databases">
        <authorList>
            <consortium name="Lawrence Berkeley National Laboratory"/>
            <person name="Steindorff A."/>
            <person name="Hensen N."/>
            <person name="Bonometti L."/>
            <person name="Westerberg I."/>
            <person name="Brannstrom I.O."/>
            <person name="Guillou S."/>
            <person name="Cros-Aarteil S."/>
            <person name="Calhoun S."/>
            <person name="Haridas S."/>
            <person name="Kuo A."/>
            <person name="Mondo S."/>
            <person name="Pangilinan J."/>
            <person name="Riley R."/>
            <person name="Labutti K."/>
            <person name="Andreopoulos B."/>
            <person name="Lipzen A."/>
            <person name="Chen C."/>
            <person name="Yanf M."/>
            <person name="Daum C."/>
            <person name="Ng V."/>
            <person name="Clum A."/>
            <person name="Ohm R."/>
            <person name="Martin F."/>
            <person name="Silar P."/>
            <person name="Natvig D."/>
            <person name="Lalanne C."/>
            <person name="Gautier V."/>
            <person name="Ament-Velasquez S.L."/>
            <person name="Kruys A."/>
            <person name="Hutchinson M.I."/>
            <person name="Powell A.J."/>
            <person name="Barry K."/>
            <person name="Miller A.N."/>
            <person name="Grigoriev I.V."/>
            <person name="Debuchy R."/>
            <person name="Gladieux P."/>
            <person name="Thoren M.H."/>
            <person name="Johannesson H."/>
        </authorList>
    </citation>
    <scope>NUCLEOTIDE SEQUENCE</scope>
    <source>
        <strain evidence="2">CBS 892.96</strain>
    </source>
</reference>
<feature type="compositionally biased region" description="Basic and acidic residues" evidence="1">
    <location>
        <begin position="355"/>
        <end position="376"/>
    </location>
</feature>
<feature type="compositionally biased region" description="Polar residues" evidence="1">
    <location>
        <begin position="477"/>
        <end position="486"/>
    </location>
</feature>
<gene>
    <name evidence="2" type="ORF">QBC36DRAFT_382475</name>
</gene>
<protein>
    <submittedName>
        <fullName evidence="2">Uncharacterized protein</fullName>
    </submittedName>
</protein>
<feature type="compositionally biased region" description="Polar residues" evidence="1">
    <location>
        <begin position="343"/>
        <end position="353"/>
    </location>
</feature>
<organism evidence="2 3">
    <name type="scientific">Triangularia setosa</name>
    <dbReference type="NCBI Taxonomy" id="2587417"/>
    <lineage>
        <taxon>Eukaryota</taxon>
        <taxon>Fungi</taxon>
        <taxon>Dikarya</taxon>
        <taxon>Ascomycota</taxon>
        <taxon>Pezizomycotina</taxon>
        <taxon>Sordariomycetes</taxon>
        <taxon>Sordariomycetidae</taxon>
        <taxon>Sordariales</taxon>
        <taxon>Podosporaceae</taxon>
        <taxon>Triangularia</taxon>
    </lineage>
</organism>
<keyword evidence="3" id="KW-1185">Reference proteome</keyword>
<feature type="compositionally biased region" description="Low complexity" evidence="1">
    <location>
        <begin position="325"/>
        <end position="342"/>
    </location>
</feature>
<proteinExistence type="predicted"/>
<evidence type="ECO:0000256" key="1">
    <source>
        <dbReference type="SAM" id="MobiDB-lite"/>
    </source>
</evidence>
<dbReference type="EMBL" id="MU866542">
    <property type="protein sequence ID" value="KAK4171551.1"/>
    <property type="molecule type" value="Genomic_DNA"/>
</dbReference>
<evidence type="ECO:0000313" key="2">
    <source>
        <dbReference type="EMBL" id="KAK4171551.1"/>
    </source>
</evidence>
<sequence length="510" mass="55884">MAGLMELSRQSCLEVIQAGRRCRRALSQTKRKAIMETLLRLDLSEPKDVDLETKLFSDLSYECLCRDHHDDETAKTLVDQWKAAFQNARSQHQKMQTTPPKRSLSTESNAETETQSPDASTKSVFAPAVGSAGRRHDNNTQLKSPPLSSKESEEKASASPQGSRTISAVLREEGPIVRTVEQPTPAESPSPPKYDFTKPYAEILTGIRRNRRSSSFSSAGPAKERTPTLDLSNPFPGFLPKSASPSTKKTPPKLDFTAPLLETTPSKSPETSKPTPSCDFTQLFKTPDFHKPALNPQKSTPAPASFKFDPSGAPCTSSTKYRLCSPAPSLSPSESSPGEGSLVFSSSSTTFKTPANREDELSNLEDHLRDKQQRQSFESKRCFLKNLKESVDMQNRFFETQGDSTDKADEKVLSETDSGLTGLGERKKELKTQVQVRIPRGNISLHDTGYHADAEDENSGQDDGSNKGEEKKVESILDSSFHTPKTTGPGLSAGGQSKFDFVFNSGVSPK</sequence>
<feature type="compositionally biased region" description="Basic and acidic residues" evidence="1">
    <location>
        <begin position="404"/>
        <end position="414"/>
    </location>
</feature>
<dbReference type="Proteomes" id="UP001302321">
    <property type="component" value="Unassembled WGS sequence"/>
</dbReference>
<evidence type="ECO:0000313" key="3">
    <source>
        <dbReference type="Proteomes" id="UP001302321"/>
    </source>
</evidence>
<feature type="compositionally biased region" description="Basic and acidic residues" evidence="1">
    <location>
        <begin position="464"/>
        <end position="475"/>
    </location>
</feature>